<protein>
    <recommendedName>
        <fullName evidence="3">HNH endonuclease</fullName>
    </recommendedName>
</protein>
<gene>
    <name evidence="1" type="ORF">H6A24_13235</name>
</gene>
<keyword evidence="2" id="KW-1185">Reference proteome</keyword>
<proteinExistence type="predicted"/>
<dbReference type="Proteomes" id="UP000782117">
    <property type="component" value="Unassembled WGS sequence"/>
</dbReference>
<dbReference type="RefSeq" id="WP_204501431.1">
    <property type="nucleotide sequence ID" value="NZ_JACJKJ010000031.1"/>
</dbReference>
<evidence type="ECO:0008006" key="3">
    <source>
        <dbReference type="Google" id="ProtNLM"/>
    </source>
</evidence>
<dbReference type="EMBL" id="JACJKJ010000031">
    <property type="protein sequence ID" value="MBM6807445.1"/>
    <property type="molecule type" value="Genomic_DNA"/>
</dbReference>
<accession>A0ABS2FAY4</accession>
<reference evidence="1 2" key="1">
    <citation type="journal article" date="2021" name="Sci. Rep.">
        <title>The distribution of antibiotic resistance genes in chicken gut microbiota commensals.</title>
        <authorList>
            <person name="Juricova H."/>
            <person name="Matiasovicova J."/>
            <person name="Kubasova T."/>
            <person name="Cejkova D."/>
            <person name="Rychlik I."/>
        </authorList>
    </citation>
    <scope>NUCLEOTIDE SEQUENCE [LARGE SCALE GENOMIC DNA]</scope>
    <source>
        <strain evidence="1 2">An768</strain>
    </source>
</reference>
<evidence type="ECO:0000313" key="2">
    <source>
        <dbReference type="Proteomes" id="UP000782117"/>
    </source>
</evidence>
<sequence length="132" mass="15136">MKTKWITPRTEIETFVPDEYVAACWGVGCNITAANAYEEHIHNPEEHRIGYCERSNNQVIYDDNEDGIADRMIETGTDGLGNLTCTIFNDPNYKNRRDISTVKVNDYIYWKTKSGSRTWHHQGTVMPASNMS</sequence>
<organism evidence="1 2">
    <name type="scientific">Bacteroides caecicola</name>
    <dbReference type="NCBI Taxonomy" id="1462569"/>
    <lineage>
        <taxon>Bacteria</taxon>
        <taxon>Pseudomonadati</taxon>
        <taxon>Bacteroidota</taxon>
        <taxon>Bacteroidia</taxon>
        <taxon>Bacteroidales</taxon>
        <taxon>Bacteroidaceae</taxon>
        <taxon>Bacteroides</taxon>
    </lineage>
</organism>
<evidence type="ECO:0000313" key="1">
    <source>
        <dbReference type="EMBL" id="MBM6807445.1"/>
    </source>
</evidence>
<name>A0ABS2FAY4_9BACE</name>
<comment type="caution">
    <text evidence="1">The sequence shown here is derived from an EMBL/GenBank/DDBJ whole genome shotgun (WGS) entry which is preliminary data.</text>
</comment>